<dbReference type="RefSeq" id="WP_125450532.1">
    <property type="nucleotide sequence ID" value="NZ_RJNS01000005.1"/>
</dbReference>
<gene>
    <name evidence="3" type="ORF">D8854_08475</name>
</gene>
<dbReference type="OrthoDB" id="9182727at2"/>
<dbReference type="InterPro" id="IPR041578">
    <property type="entry name" value="PIN_8"/>
</dbReference>
<accession>A0A3R9II27</accession>
<evidence type="ECO:0000259" key="2">
    <source>
        <dbReference type="Pfam" id="PF18476"/>
    </source>
</evidence>
<keyword evidence="1" id="KW-0175">Coiled coil</keyword>
<evidence type="ECO:0000313" key="4">
    <source>
        <dbReference type="Proteomes" id="UP000278970"/>
    </source>
</evidence>
<dbReference type="AlphaFoldDB" id="A0A3R9II27"/>
<evidence type="ECO:0000313" key="3">
    <source>
        <dbReference type="EMBL" id="RSI80901.1"/>
    </source>
</evidence>
<organism evidence="3 4">
    <name type="scientific">Streptococcus mitis</name>
    <dbReference type="NCBI Taxonomy" id="28037"/>
    <lineage>
        <taxon>Bacteria</taxon>
        <taxon>Bacillati</taxon>
        <taxon>Bacillota</taxon>
        <taxon>Bacilli</taxon>
        <taxon>Lactobacillales</taxon>
        <taxon>Streptococcaceae</taxon>
        <taxon>Streptococcus</taxon>
        <taxon>Streptococcus mitis group</taxon>
    </lineage>
</organism>
<dbReference type="Proteomes" id="UP000278970">
    <property type="component" value="Unassembled WGS sequence"/>
</dbReference>
<reference evidence="3 4" key="1">
    <citation type="submission" date="2018-11" db="EMBL/GenBank/DDBJ databases">
        <title>Species Designations Belie Phenotypic and Genotypic Heterogeneity in Oral Streptococci.</title>
        <authorList>
            <person name="Velsko I."/>
        </authorList>
    </citation>
    <scope>NUCLEOTIDE SEQUENCE [LARGE SCALE GENOMIC DNA]</scope>
    <source>
        <strain evidence="3 4">BCA11</strain>
    </source>
</reference>
<evidence type="ECO:0000256" key="1">
    <source>
        <dbReference type="SAM" id="Coils"/>
    </source>
</evidence>
<comment type="caution">
    <text evidence="3">The sequence shown here is derived from an EMBL/GenBank/DDBJ whole genome shotgun (WGS) entry which is preliminary data.</text>
</comment>
<feature type="coiled-coil region" evidence="1">
    <location>
        <begin position="397"/>
        <end position="431"/>
    </location>
</feature>
<name>A0A3R9II27_STRMT</name>
<dbReference type="Pfam" id="PF18476">
    <property type="entry name" value="PIN_8"/>
    <property type="match status" value="1"/>
</dbReference>
<proteinExistence type="predicted"/>
<sequence length="532" mass="62686">MASMRELFPEFYLDSLEVNDLNREKSNLIVFDSNFLLDILRLPTEIAEKYLEAIEKVKEHIFVPYLVGVEFNFNKKKIKIETQEHLNIYQNKVKKVINEKVEYTYDQLLESLLEEKDINFLKNKNQKINALDEIKKGIDSYHKLVLDEKEKLIESLCTNIVQRYSTDLDLLSNRIVELIGQSVAPKLEQEFIKKVQEEGQKRYDNKIPPGFDDRDEKAGKLRRYSDIVYDTQYGDYIIWEEILHKVAVEGNNIGKKIIFVTSDGNSKEKHDIMYSVKGKKVGPYIQMVNELYELRGNYSLSESSTDGEKLNKELYIIDGFRFMQLANDLNEEQVRLYEPDKSKVSSISTRNDFIVGKPYVDVDFGIQRANINAKRLITMLEIKTLEEKLLNADSEESEILSQKIRDLELHLRTLDRKMRRLNRRAHMVEKESERTYNTAQIGLEQQSDPVVDEEMDFNHEYTSETELLSLLREYQRLSRLIVLTKKQIEFSPNDLETQELLEVLQAYELMIQPIRRKIEELKTRDDTEENLF</sequence>
<dbReference type="EMBL" id="RJNS01000005">
    <property type="protein sequence ID" value="RSI80901.1"/>
    <property type="molecule type" value="Genomic_DNA"/>
</dbReference>
<feature type="domain" description="PIN like" evidence="2">
    <location>
        <begin position="28"/>
        <end position="282"/>
    </location>
</feature>
<protein>
    <recommendedName>
        <fullName evidence="2">PIN like domain-containing protein</fullName>
    </recommendedName>
</protein>